<dbReference type="OrthoDB" id="7760102at2"/>
<dbReference type="Gene3D" id="1.25.40.10">
    <property type="entry name" value="Tetratricopeptide repeat domain"/>
    <property type="match status" value="1"/>
</dbReference>
<accession>A0A248UN45</accession>
<dbReference type="AlphaFoldDB" id="A0A248UN45"/>
<reference evidence="1 2" key="1">
    <citation type="submission" date="2017-07" db="EMBL/GenBank/DDBJ databases">
        <title>Phylogenetic study on the rhizospheric bacterium Ochrobactrum sp. A44.</title>
        <authorList>
            <person name="Krzyzanowska D.M."/>
            <person name="Ossowicki A."/>
            <person name="Rajewska M."/>
            <person name="Maciag T."/>
            <person name="Kaczynski Z."/>
            <person name="Czerwicka M."/>
            <person name="Jafra S."/>
        </authorList>
    </citation>
    <scope>NUCLEOTIDE SEQUENCE [LARGE SCALE GENOMIC DNA]</scope>
    <source>
        <strain evidence="1 2">A44</strain>
        <plasmid evidence="1 2">unnamed1</plasmid>
    </source>
</reference>
<protein>
    <recommendedName>
        <fullName evidence="3">Sel1 repeat family protein</fullName>
    </recommendedName>
</protein>
<dbReference type="Proteomes" id="UP000215256">
    <property type="component" value="Plasmid unnamed1"/>
</dbReference>
<dbReference type="RefSeq" id="WP_157743541.1">
    <property type="nucleotide sequence ID" value="NZ_CP022605.1"/>
</dbReference>
<name>A0A248UN45_9HYPH</name>
<dbReference type="EMBL" id="CP022605">
    <property type="protein sequence ID" value="ASV87821.1"/>
    <property type="molecule type" value="Genomic_DNA"/>
</dbReference>
<evidence type="ECO:0008006" key="3">
    <source>
        <dbReference type="Google" id="ProtNLM"/>
    </source>
</evidence>
<geneLocation type="plasmid" evidence="1 2">
    <name>unnamed1</name>
</geneLocation>
<organism evidence="1 2">
    <name type="scientific">Ochrobactrum quorumnocens</name>
    <dbReference type="NCBI Taxonomy" id="271865"/>
    <lineage>
        <taxon>Bacteria</taxon>
        <taxon>Pseudomonadati</taxon>
        <taxon>Pseudomonadota</taxon>
        <taxon>Alphaproteobacteria</taxon>
        <taxon>Hyphomicrobiales</taxon>
        <taxon>Brucellaceae</taxon>
        <taxon>Brucella/Ochrobactrum group</taxon>
        <taxon>Ochrobactrum</taxon>
    </lineage>
</organism>
<dbReference type="SUPFAM" id="SSF81901">
    <property type="entry name" value="HCP-like"/>
    <property type="match status" value="1"/>
</dbReference>
<keyword evidence="1" id="KW-0614">Plasmid</keyword>
<dbReference type="InterPro" id="IPR011990">
    <property type="entry name" value="TPR-like_helical_dom_sf"/>
</dbReference>
<gene>
    <name evidence="1" type="ORF">CES85_3732</name>
</gene>
<evidence type="ECO:0000313" key="2">
    <source>
        <dbReference type="Proteomes" id="UP000215256"/>
    </source>
</evidence>
<dbReference type="KEGG" id="och:CES85_3732"/>
<proteinExistence type="predicted"/>
<sequence>MISKFCIEYTLFKLIVRALSLMLIILQQASFAYAESLPPYQELGIRHICEATPVDTEPKQSTASTLKSGDEVRIKDLTFGTDNQPYFAIDYATGNGLQRAIGFVSIDKVSNFCNFAKRADSGDSFLAPPNTCHLIATKTETLAALNEEASALEKFRPSMAAYRMANGRYALSLGLLNIRANATILQRANTLPKDSECSTGFEFSEALVKEEKGFLEYEFPPFSSRVERLAAARALMIEAAQGTNGSGLKEACYQGLSEACSGYAETIYNAEDPHGTLPAAVTHFALLGCMGGNVLGCKLAINRAENTLENAQFRAVEGGTGNSADLVGLELAKIGCDARQAVSCILLARGTATYSTPTLIEAASNFAAKLTACKTGIGWACDELLDAFGQIVQARGEYASPTKDENYSLGALVEETCHPGPAKPDVVHCKPAYLKYRDFLQATKVATTDIVRVAKAKSLLERGCEIGDPSACAAQSKLDAHWPVEARSVAAARAIDLCEKQSQKDSVCNGLGASLDANLIGSQPAQRVVYDDLVTKCMTDQSVAGHQACSSAVAAYASLEGTEQTHKIEELLASACNQEKVNGCRALALLLAKKEQGNSMPIQLGIERSEALLAVLRTGCRFDDNPAGTCLLLAETLASDAKNQAALDVYAKTCDYLIAHASKKLDNVDICYEAAKFALAQKVRYYDALRWSDFACTSADLGLSPYACKVMGNIYFSGLGVDTNPQEAIIAYQAGCFHPFVSTTDGEACIKYGNMLLDAHEYLNRTGAAKYVLPENVYGDTQNLAMLLSEASRAYDMGCMDNIDQACQLNAKLLDEWSKGRFPHGRARCRVQDDFGQISSDKICRALSFYQAAGQQKEQRRQIKLEVYAWPDGDRTVVYQKDGTWLLNEVITAGIHRDGQSNCWRNPISKRSFCITPLGE</sequence>
<evidence type="ECO:0000313" key="1">
    <source>
        <dbReference type="EMBL" id="ASV87821.1"/>
    </source>
</evidence>